<organism evidence="1 2">
    <name type="scientific">Alkalimonas mucilaginosa</name>
    <dbReference type="NCBI Taxonomy" id="3057676"/>
    <lineage>
        <taxon>Bacteria</taxon>
        <taxon>Pseudomonadati</taxon>
        <taxon>Pseudomonadota</taxon>
        <taxon>Gammaproteobacteria</taxon>
        <taxon>Alkalimonas</taxon>
    </lineage>
</organism>
<evidence type="ECO:0000313" key="2">
    <source>
        <dbReference type="Proteomes" id="UP001339167"/>
    </source>
</evidence>
<protein>
    <submittedName>
        <fullName evidence="1">Replication protein RepA</fullName>
    </submittedName>
</protein>
<evidence type="ECO:0000313" key="1">
    <source>
        <dbReference type="EMBL" id="MEE2024283.1"/>
    </source>
</evidence>
<sequence>MGLQDLKKKSTPSERKSVDVDAFIDDANNYAMGLPKVVNLRQLQPDGEPGPRKPMRHATFTLSQEAIEALNQLSELTGEAKSKIIRHLVLQAIQQASPRPDLVIEPVTPSDKTGSS</sequence>
<comment type="caution">
    <text evidence="1">The sequence shown here is derived from an EMBL/GenBank/DDBJ whole genome shotgun (WGS) entry which is preliminary data.</text>
</comment>
<dbReference type="EMBL" id="JAUGZK010000005">
    <property type="protein sequence ID" value="MEE2024283.1"/>
    <property type="molecule type" value="Genomic_DNA"/>
</dbReference>
<proteinExistence type="predicted"/>
<reference evidence="1 2" key="1">
    <citation type="submission" date="2023-06" db="EMBL/GenBank/DDBJ databases">
        <title>Alkalimonas sp., MEB004 an alkaliphilic bacterium isolated from Lonar Lake, India.</title>
        <authorList>
            <person name="Joshi A."/>
            <person name="Thite S."/>
        </authorList>
    </citation>
    <scope>NUCLEOTIDE SEQUENCE [LARGE SCALE GENOMIC DNA]</scope>
    <source>
        <strain evidence="1 2">MEB004</strain>
    </source>
</reference>
<gene>
    <name evidence="1" type="ORF">QWF21_08485</name>
</gene>
<name>A0ABU7JF25_9GAMM</name>
<accession>A0ABU7JF25</accession>
<dbReference type="RefSeq" id="WP_330087623.1">
    <property type="nucleotide sequence ID" value="NZ_JAUGZK010000005.1"/>
</dbReference>
<keyword evidence="2" id="KW-1185">Reference proteome</keyword>
<dbReference type="Proteomes" id="UP001339167">
    <property type="component" value="Unassembled WGS sequence"/>
</dbReference>